<organism evidence="6 9">
    <name type="scientific">Klebsiella spallanzanii</name>
    <dbReference type="NCBI Taxonomy" id="2587528"/>
    <lineage>
        <taxon>Bacteria</taxon>
        <taxon>Pseudomonadati</taxon>
        <taxon>Pseudomonadota</taxon>
        <taxon>Gammaproteobacteria</taxon>
        <taxon>Enterobacterales</taxon>
        <taxon>Enterobacteriaceae</taxon>
        <taxon>Klebsiella/Raoultella group</taxon>
        <taxon>Klebsiella</taxon>
    </lineage>
</organism>
<protein>
    <recommendedName>
        <fullName evidence="10">LemA family protein</fullName>
    </recommendedName>
</protein>
<keyword evidence="5" id="KW-0472">Membrane</keyword>
<proteinExistence type="inferred from homology"/>
<sequence length="196" mass="22115">MLRIFIVFIFIVNLSGCGYNDIQAYDEQTNSAWSEVLNQYQRRADLIPNLVASVKGYASHEKEVLEAVTLARAQANLASGKLRQAPDDAQQLEAWQKAQMQLTRSLGPLLILSERYPELTSQALYQDLITQLEGSENRIAVARGRYIKAVEKYNVTIRQFPAVMTAKVMDYQPKKNYLPDDVASISKAPAVDFSQR</sequence>
<evidence type="ECO:0000313" key="7">
    <source>
        <dbReference type="EMBL" id="VUS93960.1"/>
    </source>
</evidence>
<dbReference type="SUPFAM" id="SSF140478">
    <property type="entry name" value="LemA-like"/>
    <property type="match status" value="1"/>
</dbReference>
<dbReference type="InterPro" id="IPR023353">
    <property type="entry name" value="LemA-like_dom_sf"/>
</dbReference>
<evidence type="ECO:0008006" key="10">
    <source>
        <dbReference type="Google" id="ProtNLM"/>
    </source>
</evidence>
<evidence type="ECO:0000313" key="6">
    <source>
        <dbReference type="EMBL" id="VUS84896.1"/>
    </source>
</evidence>
<name>A0A564MJF1_9ENTR</name>
<dbReference type="PANTHER" id="PTHR34478:SF2">
    <property type="entry name" value="MEMBRANE PROTEIN"/>
    <property type="match status" value="1"/>
</dbReference>
<keyword evidence="4" id="KW-1133">Transmembrane helix</keyword>
<dbReference type="Gene3D" id="1.20.1440.20">
    <property type="entry name" value="LemA-like domain"/>
    <property type="match status" value="1"/>
</dbReference>
<dbReference type="RefSeq" id="WP_139539593.1">
    <property type="nucleotide sequence ID" value="NZ_CABEJC010000021.1"/>
</dbReference>
<evidence type="ECO:0000256" key="3">
    <source>
        <dbReference type="ARBA" id="ARBA00022692"/>
    </source>
</evidence>
<dbReference type="Proteomes" id="UP000317652">
    <property type="component" value="Unassembled WGS sequence"/>
</dbReference>
<evidence type="ECO:0000256" key="5">
    <source>
        <dbReference type="ARBA" id="ARBA00023136"/>
    </source>
</evidence>
<dbReference type="Pfam" id="PF04011">
    <property type="entry name" value="LemA"/>
    <property type="match status" value="1"/>
</dbReference>
<reference evidence="8 9" key="1">
    <citation type="submission" date="2019-07" db="EMBL/GenBank/DDBJ databases">
        <authorList>
            <person name="Brisse S."/>
            <person name="Rodrigues C."/>
            <person name="Thorpe H."/>
        </authorList>
    </citation>
    <scope>NUCLEOTIDE SEQUENCE [LARGE SCALE GENOMIC DNA]</scope>
    <source>
        <strain evidence="6">SB6408</strain>
        <strain evidence="7">SB6411</strain>
    </source>
</reference>
<evidence type="ECO:0000313" key="9">
    <source>
        <dbReference type="Proteomes" id="UP000318370"/>
    </source>
</evidence>
<dbReference type="Proteomes" id="UP000318370">
    <property type="component" value="Unassembled WGS sequence"/>
</dbReference>
<dbReference type="GO" id="GO:0016020">
    <property type="term" value="C:membrane"/>
    <property type="evidence" value="ECO:0007669"/>
    <property type="project" value="UniProtKB-SubCell"/>
</dbReference>
<keyword evidence="3" id="KW-0812">Transmembrane</keyword>
<dbReference type="EMBL" id="CABGGS010000046">
    <property type="protein sequence ID" value="VUS93960.1"/>
    <property type="molecule type" value="Genomic_DNA"/>
</dbReference>
<dbReference type="AlphaFoldDB" id="A0A564MJF1"/>
<evidence type="ECO:0000256" key="4">
    <source>
        <dbReference type="ARBA" id="ARBA00022989"/>
    </source>
</evidence>
<dbReference type="EMBL" id="CABGHF010000023">
    <property type="protein sequence ID" value="VUS84896.1"/>
    <property type="molecule type" value="Genomic_DNA"/>
</dbReference>
<keyword evidence="8" id="KW-1185">Reference proteome</keyword>
<comment type="subcellular location">
    <subcellularLocation>
        <location evidence="1">Membrane</location>
        <topology evidence="1">Single-pass membrane protein</topology>
    </subcellularLocation>
</comment>
<accession>A0A564MJF1</accession>
<gene>
    <name evidence="6" type="ORF">SB6408_01287</name>
    <name evidence="7" type="ORF">SB6411_03706</name>
</gene>
<evidence type="ECO:0000256" key="1">
    <source>
        <dbReference type="ARBA" id="ARBA00004167"/>
    </source>
</evidence>
<evidence type="ECO:0000256" key="2">
    <source>
        <dbReference type="ARBA" id="ARBA00008854"/>
    </source>
</evidence>
<evidence type="ECO:0000313" key="8">
    <source>
        <dbReference type="Proteomes" id="UP000317652"/>
    </source>
</evidence>
<dbReference type="PANTHER" id="PTHR34478">
    <property type="entry name" value="PROTEIN LEMA"/>
    <property type="match status" value="1"/>
</dbReference>
<dbReference type="InterPro" id="IPR007156">
    <property type="entry name" value="MamQ_LemA"/>
</dbReference>
<comment type="similarity">
    <text evidence="2">Belongs to the LemA family.</text>
</comment>